<dbReference type="KEGG" id="tpla:ElP_48160"/>
<dbReference type="PANTHER" id="PTHR43847:SF1">
    <property type="entry name" value="BLL3993 PROTEIN"/>
    <property type="match status" value="1"/>
</dbReference>
<dbReference type="OrthoDB" id="272002at2"/>
<dbReference type="Proteomes" id="UP000317835">
    <property type="component" value="Chromosome"/>
</dbReference>
<dbReference type="AlphaFoldDB" id="A0A518H7Z6"/>
<keyword evidence="6" id="KW-0489">Methyltransferase</keyword>
<feature type="transmembrane region" description="Helical" evidence="5">
    <location>
        <begin position="70"/>
        <end position="92"/>
    </location>
</feature>
<organism evidence="6 7">
    <name type="scientific">Tautonia plasticadhaerens</name>
    <dbReference type="NCBI Taxonomy" id="2527974"/>
    <lineage>
        <taxon>Bacteria</taxon>
        <taxon>Pseudomonadati</taxon>
        <taxon>Planctomycetota</taxon>
        <taxon>Planctomycetia</taxon>
        <taxon>Isosphaerales</taxon>
        <taxon>Isosphaeraceae</taxon>
        <taxon>Tautonia</taxon>
    </lineage>
</organism>
<sequence>MAMILRALMVEFLLAAILFASAGRIDLPWLWAVLALHATMLLAGIPFMDPDLRKERVRPGPGGRSRQVRWLALPMILAHLVVAGLDVGRFGWSGPIPAVVQAVALAGYAAGMGLSLWAMAANRFFSPVVRIQAERGHRLVSSGPYARLRHPGYTGLIVGSLCGGVALGSWWSLVPLAPLVGMFLWRTAMEDRFLHEGLEGYAGYARRVRYRLMPGLW</sequence>
<dbReference type="GO" id="GO:0004671">
    <property type="term" value="F:protein C-terminal S-isoprenylcysteine carboxyl O-methyltransferase activity"/>
    <property type="evidence" value="ECO:0007669"/>
    <property type="project" value="InterPro"/>
</dbReference>
<proteinExistence type="predicted"/>
<keyword evidence="6" id="KW-0808">Transferase</keyword>
<keyword evidence="2 5" id="KW-0812">Transmembrane</keyword>
<evidence type="ECO:0000313" key="7">
    <source>
        <dbReference type="Proteomes" id="UP000317835"/>
    </source>
</evidence>
<dbReference type="GO" id="GO:0032259">
    <property type="term" value="P:methylation"/>
    <property type="evidence" value="ECO:0007669"/>
    <property type="project" value="UniProtKB-KW"/>
</dbReference>
<keyword evidence="7" id="KW-1185">Reference proteome</keyword>
<reference evidence="6 7" key="1">
    <citation type="submission" date="2019-02" db="EMBL/GenBank/DDBJ databases">
        <title>Deep-cultivation of Planctomycetes and their phenomic and genomic characterization uncovers novel biology.</title>
        <authorList>
            <person name="Wiegand S."/>
            <person name="Jogler M."/>
            <person name="Boedeker C."/>
            <person name="Pinto D."/>
            <person name="Vollmers J."/>
            <person name="Rivas-Marin E."/>
            <person name="Kohn T."/>
            <person name="Peeters S.H."/>
            <person name="Heuer A."/>
            <person name="Rast P."/>
            <person name="Oberbeckmann S."/>
            <person name="Bunk B."/>
            <person name="Jeske O."/>
            <person name="Meyerdierks A."/>
            <person name="Storesund J.E."/>
            <person name="Kallscheuer N."/>
            <person name="Luecker S."/>
            <person name="Lage O.M."/>
            <person name="Pohl T."/>
            <person name="Merkel B.J."/>
            <person name="Hornburger P."/>
            <person name="Mueller R.-W."/>
            <person name="Bruemmer F."/>
            <person name="Labrenz M."/>
            <person name="Spormann A.M."/>
            <person name="Op den Camp H."/>
            <person name="Overmann J."/>
            <person name="Amann R."/>
            <person name="Jetten M.S.M."/>
            <person name="Mascher T."/>
            <person name="Medema M.H."/>
            <person name="Devos D.P."/>
            <person name="Kaster A.-K."/>
            <person name="Ovreas L."/>
            <person name="Rohde M."/>
            <person name="Galperin M.Y."/>
            <person name="Jogler C."/>
        </authorList>
    </citation>
    <scope>NUCLEOTIDE SEQUENCE [LARGE SCALE GENOMIC DNA]</scope>
    <source>
        <strain evidence="6 7">ElP</strain>
    </source>
</reference>
<dbReference type="RefSeq" id="WP_145273891.1">
    <property type="nucleotide sequence ID" value="NZ_CP036426.1"/>
</dbReference>
<evidence type="ECO:0000313" key="6">
    <source>
        <dbReference type="EMBL" id="QDV36886.1"/>
    </source>
</evidence>
<dbReference type="PANTHER" id="PTHR43847">
    <property type="entry name" value="BLL3993 PROTEIN"/>
    <property type="match status" value="1"/>
</dbReference>
<evidence type="ECO:0000256" key="5">
    <source>
        <dbReference type="SAM" id="Phobius"/>
    </source>
</evidence>
<evidence type="ECO:0000256" key="2">
    <source>
        <dbReference type="ARBA" id="ARBA00022692"/>
    </source>
</evidence>
<feature type="transmembrane region" description="Helical" evidence="5">
    <location>
        <begin position="153"/>
        <end position="173"/>
    </location>
</feature>
<feature type="transmembrane region" description="Helical" evidence="5">
    <location>
        <begin position="98"/>
        <end position="120"/>
    </location>
</feature>
<keyword evidence="3 5" id="KW-1133">Transmembrane helix</keyword>
<evidence type="ECO:0000256" key="3">
    <source>
        <dbReference type="ARBA" id="ARBA00022989"/>
    </source>
</evidence>
<name>A0A518H7Z6_9BACT</name>
<dbReference type="InterPro" id="IPR007269">
    <property type="entry name" value="ICMT_MeTrfase"/>
</dbReference>
<dbReference type="GO" id="GO:0016020">
    <property type="term" value="C:membrane"/>
    <property type="evidence" value="ECO:0007669"/>
    <property type="project" value="UniProtKB-SubCell"/>
</dbReference>
<dbReference type="EMBL" id="CP036426">
    <property type="protein sequence ID" value="QDV36886.1"/>
    <property type="molecule type" value="Genomic_DNA"/>
</dbReference>
<evidence type="ECO:0000256" key="4">
    <source>
        <dbReference type="ARBA" id="ARBA00023136"/>
    </source>
</evidence>
<gene>
    <name evidence="6" type="ORF">ElP_48160</name>
</gene>
<feature type="transmembrane region" description="Helical" evidence="5">
    <location>
        <begin position="32"/>
        <end position="49"/>
    </location>
</feature>
<dbReference type="Gene3D" id="1.20.120.1630">
    <property type="match status" value="1"/>
</dbReference>
<dbReference type="InterPro" id="IPR052527">
    <property type="entry name" value="Metal_cation-efflux_comp"/>
</dbReference>
<keyword evidence="4 5" id="KW-0472">Membrane</keyword>
<comment type="subcellular location">
    <subcellularLocation>
        <location evidence="1">Membrane</location>
        <topology evidence="1">Multi-pass membrane protein</topology>
    </subcellularLocation>
</comment>
<dbReference type="Pfam" id="PF04140">
    <property type="entry name" value="ICMT"/>
    <property type="match status" value="1"/>
</dbReference>
<protein>
    <submittedName>
        <fullName evidence="6">Isoprenylcysteine carboxyl methyltransferase (ICMT) family protein</fullName>
    </submittedName>
</protein>
<evidence type="ECO:0000256" key="1">
    <source>
        <dbReference type="ARBA" id="ARBA00004141"/>
    </source>
</evidence>
<accession>A0A518H7Z6</accession>